<dbReference type="EMBL" id="REGN01000173">
    <property type="protein sequence ID" value="RNA43871.1"/>
    <property type="molecule type" value="Genomic_DNA"/>
</dbReference>
<gene>
    <name evidence="1" type="ORF">BpHYR1_026129</name>
</gene>
<evidence type="ECO:0000313" key="2">
    <source>
        <dbReference type="Proteomes" id="UP000276133"/>
    </source>
</evidence>
<organism evidence="1 2">
    <name type="scientific">Brachionus plicatilis</name>
    <name type="common">Marine rotifer</name>
    <name type="synonym">Brachionus muelleri</name>
    <dbReference type="NCBI Taxonomy" id="10195"/>
    <lineage>
        <taxon>Eukaryota</taxon>
        <taxon>Metazoa</taxon>
        <taxon>Spiralia</taxon>
        <taxon>Gnathifera</taxon>
        <taxon>Rotifera</taxon>
        <taxon>Eurotatoria</taxon>
        <taxon>Monogononta</taxon>
        <taxon>Pseudotrocha</taxon>
        <taxon>Ploima</taxon>
        <taxon>Brachionidae</taxon>
        <taxon>Brachionus</taxon>
    </lineage>
</organism>
<protein>
    <submittedName>
        <fullName evidence="1">Uncharacterized protein</fullName>
    </submittedName>
</protein>
<name>A0A3M7T7B8_BRAPC</name>
<keyword evidence="2" id="KW-1185">Reference proteome</keyword>
<evidence type="ECO:0000313" key="1">
    <source>
        <dbReference type="EMBL" id="RNA43871.1"/>
    </source>
</evidence>
<reference evidence="1 2" key="1">
    <citation type="journal article" date="2018" name="Sci. Rep.">
        <title>Genomic signatures of local adaptation to the degree of environmental predictability in rotifers.</title>
        <authorList>
            <person name="Franch-Gras L."/>
            <person name="Hahn C."/>
            <person name="Garcia-Roger E.M."/>
            <person name="Carmona M.J."/>
            <person name="Serra M."/>
            <person name="Gomez A."/>
        </authorList>
    </citation>
    <scope>NUCLEOTIDE SEQUENCE [LARGE SCALE GENOMIC DNA]</scope>
    <source>
        <strain evidence="1">HYR1</strain>
    </source>
</reference>
<comment type="caution">
    <text evidence="1">The sequence shown here is derived from an EMBL/GenBank/DDBJ whole genome shotgun (WGS) entry which is preliminary data.</text>
</comment>
<dbReference type="AlphaFoldDB" id="A0A3M7T7B8"/>
<accession>A0A3M7T7B8</accession>
<dbReference type="Proteomes" id="UP000276133">
    <property type="component" value="Unassembled WGS sequence"/>
</dbReference>
<sequence>MMLQKDREIDPKLNSGFNKFWIFSNYLTNSFMNVILIGDLSKLDEREDKFLYASSTSRFRLMLIFKLEQSSPKTICLSFSILFLRISIRPKFRFIGKNYQLDHWQLHGRAIIELKNFLFYVKTVQQKFLFYLLPINKLMEF</sequence>
<proteinExistence type="predicted"/>